<evidence type="ECO:0000259" key="1">
    <source>
        <dbReference type="PROSITE" id="PS50943"/>
    </source>
</evidence>
<dbReference type="CDD" id="cd00093">
    <property type="entry name" value="HTH_XRE"/>
    <property type="match status" value="1"/>
</dbReference>
<sequence length="113" mass="12823">MNTISQHILSVVETKREQLGMSKAELARRMDINPVTLGTMLRGTRAMYADEAIKLCAYLDIAPAEFMTPELRKKHSEYWGRRVIGQHRPDASMHSGLAHAPRHIEFEHIGGEL</sequence>
<organism evidence="2 3">
    <name type="scientific">Eggerthella lenta</name>
    <name type="common">Eubacterium lentum</name>
    <dbReference type="NCBI Taxonomy" id="84112"/>
    <lineage>
        <taxon>Bacteria</taxon>
        <taxon>Bacillati</taxon>
        <taxon>Actinomycetota</taxon>
        <taxon>Coriobacteriia</taxon>
        <taxon>Eggerthellales</taxon>
        <taxon>Eggerthellaceae</taxon>
        <taxon>Eggerthella</taxon>
    </lineage>
</organism>
<gene>
    <name evidence="2" type="ORF">C1875_00685</name>
</gene>
<dbReference type="AlphaFoldDB" id="A0A369MN49"/>
<reference evidence="2 3" key="1">
    <citation type="journal article" date="2018" name="Elife">
        <title>Discovery and characterization of a prevalent human gut bacterial enzyme sufficient for the inactivation of a family of plant toxins.</title>
        <authorList>
            <person name="Koppel N."/>
            <person name="Bisanz J.E."/>
            <person name="Pandelia M.E."/>
            <person name="Turnbaugh P.J."/>
            <person name="Balskus E.P."/>
        </authorList>
    </citation>
    <scope>NUCLEOTIDE SEQUENCE [LARGE SCALE GENOMIC DNA]</scope>
    <source>
        <strain evidence="2 3">W1 BHI 6</strain>
    </source>
</reference>
<dbReference type="GO" id="GO:0003677">
    <property type="term" value="F:DNA binding"/>
    <property type="evidence" value="ECO:0007669"/>
    <property type="project" value="InterPro"/>
</dbReference>
<accession>A0A369MN49</accession>
<dbReference type="InterPro" id="IPR010982">
    <property type="entry name" value="Lambda_DNA-bd_dom_sf"/>
</dbReference>
<dbReference type="EMBL" id="PPTU01000001">
    <property type="protein sequence ID" value="RDB73400.1"/>
    <property type="molecule type" value="Genomic_DNA"/>
</dbReference>
<evidence type="ECO:0000313" key="3">
    <source>
        <dbReference type="Proteomes" id="UP000253970"/>
    </source>
</evidence>
<dbReference type="Proteomes" id="UP000253970">
    <property type="component" value="Unassembled WGS sequence"/>
</dbReference>
<comment type="caution">
    <text evidence="2">The sequence shown here is derived from an EMBL/GenBank/DDBJ whole genome shotgun (WGS) entry which is preliminary data.</text>
</comment>
<dbReference type="SUPFAM" id="SSF47413">
    <property type="entry name" value="lambda repressor-like DNA-binding domains"/>
    <property type="match status" value="1"/>
</dbReference>
<evidence type="ECO:0000313" key="2">
    <source>
        <dbReference type="EMBL" id="RDB73400.1"/>
    </source>
</evidence>
<dbReference type="RefSeq" id="WP_114532365.1">
    <property type="nucleotide sequence ID" value="NZ_CP089333.1"/>
</dbReference>
<dbReference type="Gene3D" id="1.10.260.40">
    <property type="entry name" value="lambda repressor-like DNA-binding domains"/>
    <property type="match status" value="1"/>
</dbReference>
<name>A0A369MN49_EGGLN</name>
<dbReference type="Pfam" id="PF13443">
    <property type="entry name" value="HTH_26"/>
    <property type="match status" value="1"/>
</dbReference>
<dbReference type="PROSITE" id="PS50943">
    <property type="entry name" value="HTH_CROC1"/>
    <property type="match status" value="1"/>
</dbReference>
<dbReference type="InterPro" id="IPR001387">
    <property type="entry name" value="Cro/C1-type_HTH"/>
</dbReference>
<feature type="domain" description="HTH cro/C1-type" evidence="1">
    <location>
        <begin position="12"/>
        <end position="66"/>
    </location>
</feature>
<proteinExistence type="predicted"/>
<protein>
    <recommendedName>
        <fullName evidence="1">HTH cro/C1-type domain-containing protein</fullName>
    </recommendedName>
</protein>
<dbReference type="SMART" id="SM00530">
    <property type="entry name" value="HTH_XRE"/>
    <property type="match status" value="1"/>
</dbReference>